<sequence>MKIQTLLFVLLFYSSTKGQQVATRVELPLTTANGYGPFSVGFSRFTPDVNDGSYWSKMQLSIKGVPKNWTNVEKAMARVNTWQLIYQNVISGTVPRSWYKGYQQSSKINLDDALFSKQPIKCYVYLVKGFDQSKSKWLVLVDTNNNLDFSDETPFEAEEIKPGSIPDNVADARLVMYQSYQKGKIITSRIPLVVKRMGNDLFFNFPQYAKATFRHADERVALVITNGFAGLDYIGSTSIAQTPRWFWQKTVSQKDLTEIGDVITLGGRKYKNKGVNTFTNTLQLEPLATNTIDYSLRTGRSFRPFIAREFTTGNSISLSSLKGKYVFVDFWGTWCSPCVSTLPTLKRLYQRLNKNRFEFIGIVSRDSPEHLRDFLKKHDVRWPQLLSNGPDGLVDQYHVTAYPTSVLLNPNGKIVAADLSMEKLEAKLNELNKLEE</sequence>
<evidence type="ECO:0000259" key="1">
    <source>
        <dbReference type="PROSITE" id="PS51352"/>
    </source>
</evidence>
<dbReference type="SUPFAM" id="SSF52833">
    <property type="entry name" value="Thioredoxin-like"/>
    <property type="match status" value="1"/>
</dbReference>
<evidence type="ECO:0000313" key="2">
    <source>
        <dbReference type="EMBL" id="MCK8495422.1"/>
    </source>
</evidence>
<keyword evidence="3" id="KW-1185">Reference proteome</keyword>
<gene>
    <name evidence="2" type="ORF">M0L20_26390</name>
</gene>
<comment type="caution">
    <text evidence="2">The sequence shown here is derived from an EMBL/GenBank/DDBJ whole genome shotgun (WGS) entry which is preliminary data.</text>
</comment>
<dbReference type="RefSeq" id="WP_248480200.1">
    <property type="nucleotide sequence ID" value="NZ_JALPRF010000008.1"/>
</dbReference>
<dbReference type="EMBL" id="JALPRF010000008">
    <property type="protein sequence ID" value="MCK8495422.1"/>
    <property type="molecule type" value="Genomic_DNA"/>
</dbReference>
<reference evidence="2 3" key="1">
    <citation type="submission" date="2022-04" db="EMBL/GenBank/DDBJ databases">
        <title>Spirosoma sp. strain RP8 genome sequencing and assembly.</title>
        <authorList>
            <person name="Jung Y."/>
        </authorList>
    </citation>
    <scope>NUCLEOTIDE SEQUENCE [LARGE SCALE GENOMIC DNA]</scope>
    <source>
        <strain evidence="2 3">RP8</strain>
    </source>
</reference>
<dbReference type="Pfam" id="PF00578">
    <property type="entry name" value="AhpC-TSA"/>
    <property type="match status" value="1"/>
</dbReference>
<feature type="domain" description="Thioredoxin" evidence="1">
    <location>
        <begin position="296"/>
        <end position="436"/>
    </location>
</feature>
<dbReference type="PANTHER" id="PTHR42852:SF13">
    <property type="entry name" value="PROTEIN DIPZ"/>
    <property type="match status" value="1"/>
</dbReference>
<accession>A0ABT0HTA8</accession>
<name>A0ABT0HTA8_9BACT</name>
<dbReference type="PANTHER" id="PTHR42852">
    <property type="entry name" value="THIOL:DISULFIDE INTERCHANGE PROTEIN DSBE"/>
    <property type="match status" value="1"/>
</dbReference>
<dbReference type="PROSITE" id="PS51352">
    <property type="entry name" value="THIOREDOXIN_2"/>
    <property type="match status" value="1"/>
</dbReference>
<dbReference type="InterPro" id="IPR036249">
    <property type="entry name" value="Thioredoxin-like_sf"/>
</dbReference>
<dbReference type="InterPro" id="IPR013766">
    <property type="entry name" value="Thioredoxin_domain"/>
</dbReference>
<dbReference type="Proteomes" id="UP001202180">
    <property type="component" value="Unassembled WGS sequence"/>
</dbReference>
<evidence type="ECO:0000313" key="3">
    <source>
        <dbReference type="Proteomes" id="UP001202180"/>
    </source>
</evidence>
<protein>
    <submittedName>
        <fullName evidence="2">TlpA family protein disulfide reductase</fullName>
    </submittedName>
</protein>
<dbReference type="InterPro" id="IPR000866">
    <property type="entry name" value="AhpC/TSA"/>
</dbReference>
<organism evidence="2 3">
    <name type="scientific">Spirosoma liriopis</name>
    <dbReference type="NCBI Taxonomy" id="2937440"/>
    <lineage>
        <taxon>Bacteria</taxon>
        <taxon>Pseudomonadati</taxon>
        <taxon>Bacteroidota</taxon>
        <taxon>Cytophagia</taxon>
        <taxon>Cytophagales</taxon>
        <taxon>Cytophagaceae</taxon>
        <taxon>Spirosoma</taxon>
    </lineage>
</organism>
<dbReference type="InterPro" id="IPR050553">
    <property type="entry name" value="Thioredoxin_ResA/DsbE_sf"/>
</dbReference>
<dbReference type="CDD" id="cd02966">
    <property type="entry name" value="TlpA_like_family"/>
    <property type="match status" value="1"/>
</dbReference>
<dbReference type="Gene3D" id="3.40.30.10">
    <property type="entry name" value="Glutaredoxin"/>
    <property type="match status" value="1"/>
</dbReference>
<proteinExistence type="predicted"/>